<dbReference type="Proteomes" id="UP001163603">
    <property type="component" value="Chromosome 1"/>
</dbReference>
<gene>
    <name evidence="1" type="ORF">Pint_03557</name>
</gene>
<evidence type="ECO:0000313" key="2">
    <source>
        <dbReference type="Proteomes" id="UP001163603"/>
    </source>
</evidence>
<keyword evidence="2" id="KW-1185">Reference proteome</keyword>
<protein>
    <submittedName>
        <fullName evidence="1">Uncharacterized protein</fullName>
    </submittedName>
</protein>
<accession>A0ACC0ZLY5</accession>
<organism evidence="1 2">
    <name type="scientific">Pistacia integerrima</name>
    <dbReference type="NCBI Taxonomy" id="434235"/>
    <lineage>
        <taxon>Eukaryota</taxon>
        <taxon>Viridiplantae</taxon>
        <taxon>Streptophyta</taxon>
        <taxon>Embryophyta</taxon>
        <taxon>Tracheophyta</taxon>
        <taxon>Spermatophyta</taxon>
        <taxon>Magnoliopsida</taxon>
        <taxon>eudicotyledons</taxon>
        <taxon>Gunneridae</taxon>
        <taxon>Pentapetalae</taxon>
        <taxon>rosids</taxon>
        <taxon>malvids</taxon>
        <taxon>Sapindales</taxon>
        <taxon>Anacardiaceae</taxon>
        <taxon>Pistacia</taxon>
    </lineage>
</organism>
<reference evidence="2" key="1">
    <citation type="journal article" date="2023" name="G3 (Bethesda)">
        <title>Genome assembly and association tests identify interacting loci associated with vigor, precocity, and sex in interspecific pistachio rootstocks.</title>
        <authorList>
            <person name="Palmer W."/>
            <person name="Jacygrad E."/>
            <person name="Sagayaradj S."/>
            <person name="Cavanaugh K."/>
            <person name="Han R."/>
            <person name="Bertier L."/>
            <person name="Beede B."/>
            <person name="Kafkas S."/>
            <person name="Golino D."/>
            <person name="Preece J."/>
            <person name="Michelmore R."/>
        </authorList>
    </citation>
    <scope>NUCLEOTIDE SEQUENCE [LARGE SCALE GENOMIC DNA]</scope>
</reference>
<comment type="caution">
    <text evidence="1">The sequence shown here is derived from an EMBL/GenBank/DDBJ whole genome shotgun (WGS) entry which is preliminary data.</text>
</comment>
<name>A0ACC0ZLY5_9ROSI</name>
<proteinExistence type="predicted"/>
<dbReference type="EMBL" id="CM047736">
    <property type="protein sequence ID" value="KAJ0053076.1"/>
    <property type="molecule type" value="Genomic_DNA"/>
</dbReference>
<sequence>MELLLELNLALGQCRLIGEGRGRLECLIFNSQEWPICVSYGAMAGYLIGMVASFGFVLIRGRQQHQKVD</sequence>
<evidence type="ECO:0000313" key="1">
    <source>
        <dbReference type="EMBL" id="KAJ0053076.1"/>
    </source>
</evidence>